<dbReference type="RefSeq" id="WP_183513243.1">
    <property type="nucleotide sequence ID" value="NZ_BAABGK010000084.1"/>
</dbReference>
<sequence length="925" mass="96755">MSARARSLTVFTLVGGLLVAGLAGSPAQAAPLPEARQVVVPAAGGSKHGNFVVREDNYGSTLLWSPDTALPMGGARPELFLDGKLLGAPLGKGGTLTLRVPGLRNAKARSLSAVSGGRVLDGPTLATPGRPAAAQTPASLPALVKVDPGKKGKYGTESFTYTQKSIKLDGFATKSEMKAQVVAPKGAKGKRPVVLMLHGRHGTCYSGSETYLDWPCAAGNKPIHSYRGYATQQQLLASQGYITVSISANSINAQDAEVADAGSGARAELVRTHLKQLAAWNNGAAATADIQRVLRGHMNMKRVMTVGHSRGGEGVNRAAVKAGSGDPFKIVGQVLIAPTDFGRQVAVGTPTTVILPYCDGDVSDLQGQQYVDQGARIATGDNSLKSSVLMMGANHNYFNSYWTPGATGAPADDDWGDPSDAGCGTSSKQRLSPADQRAAGATYVAAAARTFLSTDTSAISLLDGTGSRAASAGPVVVHTAATCGKRRAVIRPDRTTKFRVKGNAKAVLCDGFSLGDFGTAPCSVDGVGASPHWLPVSGLETQAPSPQALRFSWTKAGSSMQLTAPRDLGTYRNIDLRVIADPAVRKQNFTLLLRDTSGRSVNIKPVGELTDLPAVGGMVHYWGQNMRFVIPAKSKVDVRKLVSLSLVGTSGKGKIYLLDGFASSSGLRASTASATNVARFNVKNAVIKGDPKQAEQVGYVSVPVSNSFTRAARVWIEVSDLSAYSGYSGRAYTVRPGQREIKVPVTFAGDDVYVDDSYEAGSGYGVTVTALSNAVTDQYTGSLAVKSAAARPKLSVAETDVVATAGGMVRWTVELSAPMGQDYTGWAIAVKPRTAGSELTLASAVSRWVALTIPGASQQQTFSQAGVVMNFMIPAYSTRATIEVPIRSLAKLGSGQQLELLIEADRRFVIKPITLRAKVLPGGSR</sequence>
<feature type="signal peptide" evidence="2">
    <location>
        <begin position="1"/>
        <end position="29"/>
    </location>
</feature>
<reference evidence="3 4" key="1">
    <citation type="submission" date="2020-08" db="EMBL/GenBank/DDBJ databases">
        <title>Sequencing the genomes of 1000 actinobacteria strains.</title>
        <authorList>
            <person name="Klenk H.-P."/>
        </authorList>
    </citation>
    <scope>NUCLEOTIDE SEQUENCE [LARGE SCALE GENOMIC DNA]</scope>
    <source>
        <strain evidence="3 4">DSM 22826</strain>
    </source>
</reference>
<comment type="caution">
    <text evidence="3">The sequence shown here is derived from an EMBL/GenBank/DDBJ whole genome shotgun (WGS) entry which is preliminary data.</text>
</comment>
<proteinExistence type="predicted"/>
<gene>
    <name evidence="3" type="ORF">E9229_003854</name>
</gene>
<dbReference type="EMBL" id="JACHVS010000005">
    <property type="protein sequence ID" value="MBB2997582.1"/>
    <property type="molecule type" value="Genomic_DNA"/>
</dbReference>
<feature type="chain" id="PRO_5032841307" description="Alpha/beta hydrolase" evidence="2">
    <location>
        <begin position="30"/>
        <end position="925"/>
    </location>
</feature>
<accession>A0A839QW98</accession>
<protein>
    <recommendedName>
        <fullName evidence="5">Alpha/beta hydrolase</fullName>
    </recommendedName>
</protein>
<keyword evidence="2" id="KW-0732">Signal</keyword>
<dbReference type="AlphaFoldDB" id="A0A839QW98"/>
<dbReference type="InterPro" id="IPR029058">
    <property type="entry name" value="AB_hydrolase_fold"/>
</dbReference>
<evidence type="ECO:0000256" key="1">
    <source>
        <dbReference type="SAM" id="MobiDB-lite"/>
    </source>
</evidence>
<evidence type="ECO:0000313" key="4">
    <source>
        <dbReference type="Proteomes" id="UP000523000"/>
    </source>
</evidence>
<feature type="region of interest" description="Disordered" evidence="1">
    <location>
        <begin position="409"/>
        <end position="434"/>
    </location>
</feature>
<organism evidence="3 4">
    <name type="scientific">Paeniglutamicibacter cryotolerans</name>
    <dbReference type="NCBI Taxonomy" id="670079"/>
    <lineage>
        <taxon>Bacteria</taxon>
        <taxon>Bacillati</taxon>
        <taxon>Actinomycetota</taxon>
        <taxon>Actinomycetes</taxon>
        <taxon>Micrococcales</taxon>
        <taxon>Micrococcaceae</taxon>
        <taxon>Paeniglutamicibacter</taxon>
    </lineage>
</organism>
<name>A0A839QW98_9MICC</name>
<dbReference type="SUPFAM" id="SSF53474">
    <property type="entry name" value="alpha/beta-Hydrolases"/>
    <property type="match status" value="1"/>
</dbReference>
<evidence type="ECO:0000256" key="2">
    <source>
        <dbReference type="SAM" id="SignalP"/>
    </source>
</evidence>
<dbReference type="Gene3D" id="3.40.50.1820">
    <property type="entry name" value="alpha/beta hydrolase"/>
    <property type="match status" value="1"/>
</dbReference>
<evidence type="ECO:0000313" key="3">
    <source>
        <dbReference type="EMBL" id="MBB2997582.1"/>
    </source>
</evidence>
<dbReference type="Proteomes" id="UP000523000">
    <property type="component" value="Unassembled WGS sequence"/>
</dbReference>
<evidence type="ECO:0008006" key="5">
    <source>
        <dbReference type="Google" id="ProtNLM"/>
    </source>
</evidence>
<keyword evidence="4" id="KW-1185">Reference proteome</keyword>